<organism evidence="2 3">
    <name type="scientific">Potamilus streckersoni</name>
    <dbReference type="NCBI Taxonomy" id="2493646"/>
    <lineage>
        <taxon>Eukaryota</taxon>
        <taxon>Metazoa</taxon>
        <taxon>Spiralia</taxon>
        <taxon>Lophotrochozoa</taxon>
        <taxon>Mollusca</taxon>
        <taxon>Bivalvia</taxon>
        <taxon>Autobranchia</taxon>
        <taxon>Heteroconchia</taxon>
        <taxon>Palaeoheterodonta</taxon>
        <taxon>Unionida</taxon>
        <taxon>Unionoidea</taxon>
        <taxon>Unionidae</taxon>
        <taxon>Ambleminae</taxon>
        <taxon>Lampsilini</taxon>
        <taxon>Potamilus</taxon>
    </lineage>
</organism>
<evidence type="ECO:0000256" key="1">
    <source>
        <dbReference type="SAM" id="SignalP"/>
    </source>
</evidence>
<sequence length="247" mass="28541">MHFKFYLLALCISCHSLIITNNTFMCKTCKPYIVLAFIGLDQLYTIMHCCWVGTARHDILWSFMPHARHTQQFIVVTVGLGQLYTTMHCCWVGTAIHNDMLWSFMPHARHTQQFIVVTVGLGQLYTTMHCCWVGTAIHNDMLWSFMPHARHTQHFIVVTVGLGQLYTKMHCWLRPNTLHCGHCYIGPNYCCWLGPYLQKYTLLFCGIIYKTRLIYCGIFVKRSNCACSSIRVYYTMAAGIRKLCAEG</sequence>
<keyword evidence="3" id="KW-1185">Reference proteome</keyword>
<reference evidence="2" key="2">
    <citation type="journal article" date="2021" name="Genome Biol. Evol.">
        <title>Developing a high-quality reference genome for a parasitic bivalve with doubly uniparental inheritance (Bivalvia: Unionida).</title>
        <authorList>
            <person name="Smith C.H."/>
        </authorList>
    </citation>
    <scope>NUCLEOTIDE SEQUENCE</scope>
    <source>
        <strain evidence="2">CHS0354</strain>
        <tissue evidence="2">Mantle</tissue>
    </source>
</reference>
<gene>
    <name evidence="2" type="ORF">CHS0354_017349</name>
</gene>
<keyword evidence="1" id="KW-0732">Signal</keyword>
<feature type="signal peptide" evidence="1">
    <location>
        <begin position="1"/>
        <end position="16"/>
    </location>
</feature>
<dbReference type="AlphaFoldDB" id="A0AAE0W817"/>
<dbReference type="EMBL" id="JAEAOA010001069">
    <property type="protein sequence ID" value="KAK3603630.1"/>
    <property type="molecule type" value="Genomic_DNA"/>
</dbReference>
<evidence type="ECO:0000313" key="2">
    <source>
        <dbReference type="EMBL" id="KAK3603630.1"/>
    </source>
</evidence>
<evidence type="ECO:0000313" key="3">
    <source>
        <dbReference type="Proteomes" id="UP001195483"/>
    </source>
</evidence>
<reference evidence="2" key="3">
    <citation type="submission" date="2023-05" db="EMBL/GenBank/DDBJ databases">
        <authorList>
            <person name="Smith C.H."/>
        </authorList>
    </citation>
    <scope>NUCLEOTIDE SEQUENCE</scope>
    <source>
        <strain evidence="2">CHS0354</strain>
        <tissue evidence="2">Mantle</tissue>
    </source>
</reference>
<feature type="chain" id="PRO_5042082523" evidence="1">
    <location>
        <begin position="17"/>
        <end position="247"/>
    </location>
</feature>
<reference evidence="2" key="1">
    <citation type="journal article" date="2021" name="Genome Biol. Evol.">
        <title>A High-Quality Reference Genome for a Parasitic Bivalve with Doubly Uniparental Inheritance (Bivalvia: Unionida).</title>
        <authorList>
            <person name="Smith C.H."/>
        </authorList>
    </citation>
    <scope>NUCLEOTIDE SEQUENCE</scope>
    <source>
        <strain evidence="2">CHS0354</strain>
    </source>
</reference>
<accession>A0AAE0W817</accession>
<dbReference type="Proteomes" id="UP001195483">
    <property type="component" value="Unassembled WGS sequence"/>
</dbReference>
<name>A0AAE0W817_9BIVA</name>
<comment type="caution">
    <text evidence="2">The sequence shown here is derived from an EMBL/GenBank/DDBJ whole genome shotgun (WGS) entry which is preliminary data.</text>
</comment>
<proteinExistence type="predicted"/>
<protein>
    <submittedName>
        <fullName evidence="2">Uncharacterized protein</fullName>
    </submittedName>
</protein>